<dbReference type="SUPFAM" id="SSF46955">
    <property type="entry name" value="Putative DNA-binding domain"/>
    <property type="match status" value="1"/>
</dbReference>
<proteinExistence type="predicted"/>
<feature type="domain" description="HTH merR-type" evidence="1">
    <location>
        <begin position="1"/>
        <end position="48"/>
    </location>
</feature>
<dbReference type="GO" id="GO:0003677">
    <property type="term" value="F:DNA binding"/>
    <property type="evidence" value="ECO:0007669"/>
    <property type="project" value="InterPro"/>
</dbReference>
<reference evidence="2 3" key="1">
    <citation type="submission" date="2014-12" db="EMBL/GenBank/DDBJ databases">
        <title>Draft genome sequences of 10 type strains of Lactococcus.</title>
        <authorList>
            <person name="Sun Z."/>
            <person name="Zhong Z."/>
            <person name="Liu W."/>
            <person name="Zhang W."/>
            <person name="Zhang H."/>
        </authorList>
    </citation>
    <scope>NUCLEOTIDE SEQUENCE [LARGE SCALE GENOMIC DNA]</scope>
    <source>
        <strain evidence="2 3">DSM 20686</strain>
    </source>
</reference>
<dbReference type="InterPro" id="IPR009061">
    <property type="entry name" value="DNA-bd_dom_put_sf"/>
</dbReference>
<comment type="caution">
    <text evidence="2">The sequence shown here is derived from an EMBL/GenBank/DDBJ whole genome shotgun (WGS) entry which is preliminary data.</text>
</comment>
<gene>
    <name evidence="2" type="ORF">RU87_GL000812</name>
</gene>
<dbReference type="AlphaFoldDB" id="A0A2A5RV03"/>
<dbReference type="STRING" id="1348632.GCA_001591745_01819"/>
<keyword evidence="3" id="KW-1185">Reference proteome</keyword>
<evidence type="ECO:0000313" key="2">
    <source>
        <dbReference type="EMBL" id="PCS05051.1"/>
    </source>
</evidence>
<evidence type="ECO:0000259" key="1">
    <source>
        <dbReference type="Pfam" id="PF13411"/>
    </source>
</evidence>
<evidence type="ECO:0000313" key="3">
    <source>
        <dbReference type="Proteomes" id="UP000242246"/>
    </source>
</evidence>
<protein>
    <recommendedName>
        <fullName evidence="1">HTH merR-type domain-containing protein</fullName>
    </recommendedName>
</protein>
<dbReference type="Pfam" id="PF13411">
    <property type="entry name" value="MerR_1"/>
    <property type="match status" value="1"/>
</dbReference>
<accession>A0A2A5RV03</accession>
<name>A0A2A5RV03_9LACT</name>
<sequence>MTQKELLKQLNIAPNTLKSWENNGLNRLEPPIEGCRTIYYKVDDVLKFLTK</sequence>
<dbReference type="InterPro" id="IPR000551">
    <property type="entry name" value="MerR-type_HTH_dom"/>
</dbReference>
<dbReference type="Proteomes" id="UP000242246">
    <property type="component" value="Unassembled WGS sequence"/>
</dbReference>
<dbReference type="EMBL" id="JXJX01000023">
    <property type="protein sequence ID" value="PCS05051.1"/>
    <property type="molecule type" value="Genomic_DNA"/>
</dbReference>
<dbReference type="GO" id="GO:0006355">
    <property type="term" value="P:regulation of DNA-templated transcription"/>
    <property type="evidence" value="ECO:0007669"/>
    <property type="project" value="InterPro"/>
</dbReference>
<organism evidence="2 3">
    <name type="scientific">Pseudolactococcus plantarum</name>
    <dbReference type="NCBI Taxonomy" id="1365"/>
    <lineage>
        <taxon>Bacteria</taxon>
        <taxon>Bacillati</taxon>
        <taxon>Bacillota</taxon>
        <taxon>Bacilli</taxon>
        <taxon>Lactobacillales</taxon>
        <taxon>Streptococcaceae</taxon>
        <taxon>Pseudolactococcus</taxon>
    </lineage>
</organism>